<dbReference type="PANTHER" id="PTHR12866">
    <property type="entry name" value="UBIQUITIN-LIKE-CONJUGATING ENZYME ATG3"/>
    <property type="match status" value="1"/>
</dbReference>
<dbReference type="Proteomes" id="UP000515146">
    <property type="component" value="Unplaced"/>
</dbReference>
<dbReference type="OMA" id="HCPTWSW"/>
<name>A0A6P6YKM5_DERPT</name>
<dbReference type="RefSeq" id="XP_027205311.1">
    <property type="nucleotide sequence ID" value="XM_027349510.1"/>
</dbReference>
<dbReference type="InterPro" id="IPR007135">
    <property type="entry name" value="Atg3/Atg10"/>
</dbReference>
<evidence type="ECO:0000256" key="4">
    <source>
        <dbReference type="ARBA" id="ARBA00022448"/>
    </source>
</evidence>
<dbReference type="Gene3D" id="3.30.1460.50">
    <property type="match status" value="1"/>
</dbReference>
<evidence type="ECO:0000256" key="9">
    <source>
        <dbReference type="ARBA" id="ARBA00034553"/>
    </source>
</evidence>
<evidence type="ECO:0000256" key="6">
    <source>
        <dbReference type="ARBA" id="ARBA00022786"/>
    </source>
</evidence>
<evidence type="ECO:0000256" key="7">
    <source>
        <dbReference type="ARBA" id="ARBA00022927"/>
    </source>
</evidence>
<reference evidence="11" key="1">
    <citation type="submission" date="2025-08" db="UniProtKB">
        <authorList>
            <consortium name="RefSeq"/>
        </authorList>
    </citation>
    <scope>IDENTIFICATION</scope>
    <source>
        <strain evidence="11">Airmid</strain>
    </source>
</reference>
<dbReference type="AlphaFoldDB" id="A0A6P6YKM5"/>
<dbReference type="OrthoDB" id="1584384at2759"/>
<sequence>MSLLLKVAEYVTPVLKESRFKETGVLTPDEFVLAGDYLVHHCPTWQWQTGDKTKLKSYLPSNKQFLITRQVHCSKRYKDLESIKFQEQIIDENDSEGGWVDAHVNDSNNVQNNDDDDDDDIVLGVEVTEDNELIDQVRDLKMVAENDDEKDDGDDDDSEAEDIEAYMNRKDVSDENDKCVADLLKIQRQQQEFEKSKNSNSKNNNNRNVIQTRTYDLYITYDKYYQTPRLWLSGFDEYLQPLSIEQMYEDISQDHAKKTVTMEWHPNIPGMMASVHPCRHAEMMKKIMTTMEENEKQLDVDRYLIVFLKFVQSVIPTIQYDYTQNVCM</sequence>
<accession>A0A6P6YKM5</accession>
<gene>
    <name evidence="11" type="primary">LOC113798924</name>
</gene>
<keyword evidence="10" id="KW-1185">Reference proteome</keyword>
<evidence type="ECO:0000256" key="3">
    <source>
        <dbReference type="ARBA" id="ARBA00017573"/>
    </source>
</evidence>
<keyword evidence="6" id="KW-0833">Ubl conjugation pathway</keyword>
<dbReference type="GeneID" id="113798924"/>
<proteinExistence type="inferred from homology"/>
<dbReference type="KEGG" id="dpte:113798924"/>
<evidence type="ECO:0000313" key="10">
    <source>
        <dbReference type="Proteomes" id="UP000515146"/>
    </source>
</evidence>
<evidence type="ECO:0000256" key="5">
    <source>
        <dbReference type="ARBA" id="ARBA00022490"/>
    </source>
</evidence>
<dbReference type="FunCoup" id="A0A6P6YKM5">
    <property type="interactions" value="2224"/>
</dbReference>
<evidence type="ECO:0000256" key="1">
    <source>
        <dbReference type="ARBA" id="ARBA00004496"/>
    </source>
</evidence>
<dbReference type="InParanoid" id="A0A6P6YKM5"/>
<evidence type="ECO:0000256" key="2">
    <source>
        <dbReference type="ARBA" id="ARBA00007683"/>
    </source>
</evidence>
<evidence type="ECO:0000313" key="11">
    <source>
        <dbReference type="RefSeq" id="XP_027205311.1"/>
    </source>
</evidence>
<dbReference type="GO" id="GO:0019776">
    <property type="term" value="F:Atg8-family ligase activity"/>
    <property type="evidence" value="ECO:0007669"/>
    <property type="project" value="TreeGrafter"/>
</dbReference>
<keyword evidence="5" id="KW-0963">Cytoplasm</keyword>
<keyword evidence="7" id="KW-0653">Protein transport</keyword>
<dbReference type="FunFam" id="3.30.1460.50:FF:000003">
    <property type="entry name" value="Autophagy-related protein 3"/>
    <property type="match status" value="1"/>
</dbReference>
<dbReference type="GO" id="GO:0061723">
    <property type="term" value="P:glycophagy"/>
    <property type="evidence" value="ECO:0007669"/>
    <property type="project" value="TreeGrafter"/>
</dbReference>
<dbReference type="Pfam" id="PF03987">
    <property type="entry name" value="Autophagy_act_C"/>
    <property type="match status" value="1"/>
</dbReference>
<dbReference type="GO" id="GO:0000045">
    <property type="term" value="P:autophagosome assembly"/>
    <property type="evidence" value="ECO:0007669"/>
    <property type="project" value="TreeGrafter"/>
</dbReference>
<evidence type="ECO:0000256" key="8">
    <source>
        <dbReference type="ARBA" id="ARBA00023006"/>
    </source>
</evidence>
<dbReference type="GO" id="GO:0000422">
    <property type="term" value="P:autophagy of mitochondrion"/>
    <property type="evidence" value="ECO:0007669"/>
    <property type="project" value="TreeGrafter"/>
</dbReference>
<dbReference type="PANTHER" id="PTHR12866:SF2">
    <property type="entry name" value="UBIQUITIN-LIKE-CONJUGATING ENZYME ATG3"/>
    <property type="match status" value="1"/>
</dbReference>
<dbReference type="GO" id="GO:0005829">
    <property type="term" value="C:cytosol"/>
    <property type="evidence" value="ECO:0007669"/>
    <property type="project" value="TreeGrafter"/>
</dbReference>
<dbReference type="CTD" id="64422"/>
<comment type="subcellular location">
    <subcellularLocation>
        <location evidence="1">Cytoplasm</location>
    </subcellularLocation>
</comment>
<dbReference type="GO" id="GO:0015031">
    <property type="term" value="P:protein transport"/>
    <property type="evidence" value="ECO:0007669"/>
    <property type="project" value="UniProtKB-KW"/>
</dbReference>
<dbReference type="GO" id="GO:0000407">
    <property type="term" value="C:phagophore assembly site"/>
    <property type="evidence" value="ECO:0007669"/>
    <property type="project" value="TreeGrafter"/>
</dbReference>
<organism evidence="10 11">
    <name type="scientific">Dermatophagoides pteronyssinus</name>
    <name type="common">European house dust mite</name>
    <dbReference type="NCBI Taxonomy" id="6956"/>
    <lineage>
        <taxon>Eukaryota</taxon>
        <taxon>Metazoa</taxon>
        <taxon>Ecdysozoa</taxon>
        <taxon>Arthropoda</taxon>
        <taxon>Chelicerata</taxon>
        <taxon>Arachnida</taxon>
        <taxon>Acari</taxon>
        <taxon>Acariformes</taxon>
        <taxon>Sarcoptiformes</taxon>
        <taxon>Astigmata</taxon>
        <taxon>Psoroptidia</taxon>
        <taxon>Analgoidea</taxon>
        <taxon>Pyroglyphidae</taxon>
        <taxon>Dermatophagoidinae</taxon>
        <taxon>Dermatophagoides</taxon>
    </lineage>
</organism>
<keyword evidence="8" id="KW-0072">Autophagy</keyword>
<protein>
    <recommendedName>
        <fullName evidence="3">Ubiquitin-like-conjugating enzyme ATG3</fullName>
    </recommendedName>
    <alternativeName>
        <fullName evidence="9">Autophagy-related protein 3</fullName>
    </alternativeName>
</protein>
<dbReference type="GO" id="GO:0044804">
    <property type="term" value="P:nucleophagy"/>
    <property type="evidence" value="ECO:0007669"/>
    <property type="project" value="TreeGrafter"/>
</dbReference>
<keyword evidence="4" id="KW-0813">Transport</keyword>
<comment type="similarity">
    <text evidence="2">Belongs to the ATG3 family.</text>
</comment>